<name>A0AAW5LJ28_MAMSC</name>
<evidence type="ECO:0008006" key="3">
    <source>
        <dbReference type="Google" id="ProtNLM"/>
    </source>
</evidence>
<organism evidence="1 2">
    <name type="scientific">Mammaliicoccus sciuri</name>
    <name type="common">Staphylococcus sciuri</name>
    <dbReference type="NCBI Taxonomy" id="1296"/>
    <lineage>
        <taxon>Bacteria</taxon>
        <taxon>Bacillati</taxon>
        <taxon>Bacillota</taxon>
        <taxon>Bacilli</taxon>
        <taxon>Bacillales</taxon>
        <taxon>Staphylococcaceae</taxon>
        <taxon>Mammaliicoccus</taxon>
    </lineage>
</organism>
<sequence>MVKKLNGKGSLAMLFEIYRYLNNKKRTPSENVIYKMINDQYKTTFETSPTYYYRLYEEKAKVNISTFTGRVKRGWSLEKALTTERLSYGATPMNSVEKMNETEKDIIRFIENKLPLNPRQLKYIESNPAFAQKMKKEGIC</sequence>
<dbReference type="RefSeq" id="WP_210146498.1">
    <property type="nucleotide sequence ID" value="NZ_JANILD010000002.1"/>
</dbReference>
<accession>A0AAW5LJ28</accession>
<dbReference type="Proteomes" id="UP001204068">
    <property type="component" value="Unassembled WGS sequence"/>
</dbReference>
<protein>
    <recommendedName>
        <fullName evidence="3">Initiator Rep protein domain-containing protein</fullName>
    </recommendedName>
</protein>
<comment type="caution">
    <text evidence="1">The sequence shown here is derived from an EMBL/GenBank/DDBJ whole genome shotgun (WGS) entry which is preliminary data.</text>
</comment>
<evidence type="ECO:0000313" key="1">
    <source>
        <dbReference type="EMBL" id="MCQ9303082.1"/>
    </source>
</evidence>
<dbReference type="EMBL" id="JANILD010000002">
    <property type="protein sequence ID" value="MCQ9303082.1"/>
    <property type="molecule type" value="Genomic_DNA"/>
</dbReference>
<gene>
    <name evidence="1" type="ORF">NQ032_05525</name>
</gene>
<proteinExistence type="predicted"/>
<evidence type="ECO:0000313" key="2">
    <source>
        <dbReference type="Proteomes" id="UP001204068"/>
    </source>
</evidence>
<dbReference type="AlphaFoldDB" id="A0AAW5LJ28"/>
<reference evidence="1" key="1">
    <citation type="submission" date="2022-07" db="EMBL/GenBank/DDBJ databases">
        <title>Bacterial species isolated from the porcine tonsil microbiota.</title>
        <authorList>
            <person name="Oliveira I.M.F."/>
        </authorList>
    </citation>
    <scope>NUCLEOTIDE SEQUENCE</scope>
    <source>
        <strain evidence="1">8QC2O2</strain>
    </source>
</reference>